<dbReference type="AlphaFoldDB" id="A0A8W8NND5"/>
<dbReference type="InterPro" id="IPR045058">
    <property type="entry name" value="GIMA/IAN/Toc"/>
</dbReference>
<protein>
    <recommendedName>
        <fullName evidence="4">AIG1-type G domain-containing protein</fullName>
    </recommendedName>
</protein>
<dbReference type="InterPro" id="IPR027417">
    <property type="entry name" value="P-loop_NTPase"/>
</dbReference>
<reference evidence="5" key="1">
    <citation type="submission" date="2022-08" db="UniProtKB">
        <authorList>
            <consortium name="EnsemblMetazoa"/>
        </authorList>
    </citation>
    <scope>IDENTIFICATION</scope>
    <source>
        <strain evidence="5">05x7-T-G4-1.051#20</strain>
    </source>
</reference>
<evidence type="ECO:0000313" key="6">
    <source>
        <dbReference type="Proteomes" id="UP000005408"/>
    </source>
</evidence>
<keyword evidence="3" id="KW-0342">GTP-binding</keyword>
<comment type="similarity">
    <text evidence="1">Belongs to the TRAFAC class TrmE-Era-EngA-EngB-Septin-like GTPase superfamily. AIG1/Toc34/Toc159-like paraseptin GTPase family. IAN subfamily.</text>
</comment>
<feature type="domain" description="AIG1-type G" evidence="4">
    <location>
        <begin position="33"/>
        <end position="200"/>
    </location>
</feature>
<proteinExistence type="inferred from homology"/>
<accession>A0A8W8NND5</accession>
<dbReference type="PANTHER" id="PTHR10903">
    <property type="entry name" value="GTPASE, IMAP FAMILY MEMBER-RELATED"/>
    <property type="match status" value="1"/>
</dbReference>
<dbReference type="PANTHER" id="PTHR10903:SF184">
    <property type="entry name" value="GTP-BINDING PROTEIN A"/>
    <property type="match status" value="1"/>
</dbReference>
<dbReference type="FunFam" id="3.40.50.300:FF:000366">
    <property type="entry name" value="GTPase, IMAP family member 2"/>
    <property type="match status" value="1"/>
</dbReference>
<name>A0A8W8NND5_MAGGI</name>
<dbReference type="Gene3D" id="3.40.50.300">
    <property type="entry name" value="P-loop containing nucleotide triphosphate hydrolases"/>
    <property type="match status" value="1"/>
</dbReference>
<keyword evidence="2" id="KW-0547">Nucleotide-binding</keyword>
<keyword evidence="6" id="KW-1185">Reference proteome</keyword>
<organism evidence="5 6">
    <name type="scientific">Magallana gigas</name>
    <name type="common">Pacific oyster</name>
    <name type="synonym">Crassostrea gigas</name>
    <dbReference type="NCBI Taxonomy" id="29159"/>
    <lineage>
        <taxon>Eukaryota</taxon>
        <taxon>Metazoa</taxon>
        <taxon>Spiralia</taxon>
        <taxon>Lophotrochozoa</taxon>
        <taxon>Mollusca</taxon>
        <taxon>Bivalvia</taxon>
        <taxon>Autobranchia</taxon>
        <taxon>Pteriomorphia</taxon>
        <taxon>Ostreida</taxon>
        <taxon>Ostreoidea</taxon>
        <taxon>Ostreidae</taxon>
        <taxon>Magallana</taxon>
    </lineage>
</organism>
<dbReference type="PROSITE" id="PS51720">
    <property type="entry name" value="G_AIG1"/>
    <property type="match status" value="1"/>
</dbReference>
<dbReference type="InterPro" id="IPR006703">
    <property type="entry name" value="G_AIG1"/>
</dbReference>
<dbReference type="Pfam" id="PF04548">
    <property type="entry name" value="AIG1"/>
    <property type="match status" value="1"/>
</dbReference>
<evidence type="ECO:0000313" key="5">
    <source>
        <dbReference type="EnsemblMetazoa" id="G8243.1:cds"/>
    </source>
</evidence>
<evidence type="ECO:0000256" key="1">
    <source>
        <dbReference type="ARBA" id="ARBA00008535"/>
    </source>
</evidence>
<dbReference type="EnsemblMetazoa" id="G8243.1">
    <property type="protein sequence ID" value="G8243.1:cds"/>
    <property type="gene ID" value="G8243"/>
</dbReference>
<sequence>MAFNCLLCHSKNDSGRHWDKQEGHESPSKRSIRNEIRIVLLGKSGSGKSSTGNTILNKDVFRAAPSGSSITSKCTIRQATLIKQNILVVDTPGLFDMSSSNDDVLQEVFKCIVLTSPGPHCFLLVLSLPRITHEDEKTIDHFGDFFGDDVYRYLIIVFTGKDKLDREKLSFEHYLDTVPERLKTIIKKCNNRCIAINNLV</sequence>
<dbReference type="SUPFAM" id="SSF52540">
    <property type="entry name" value="P-loop containing nucleoside triphosphate hydrolases"/>
    <property type="match status" value="1"/>
</dbReference>
<evidence type="ECO:0000259" key="4">
    <source>
        <dbReference type="PROSITE" id="PS51720"/>
    </source>
</evidence>
<evidence type="ECO:0000256" key="2">
    <source>
        <dbReference type="ARBA" id="ARBA00022741"/>
    </source>
</evidence>
<dbReference type="Proteomes" id="UP000005408">
    <property type="component" value="Unassembled WGS sequence"/>
</dbReference>
<dbReference type="GO" id="GO:0005525">
    <property type="term" value="F:GTP binding"/>
    <property type="evidence" value="ECO:0007669"/>
    <property type="project" value="UniProtKB-KW"/>
</dbReference>
<evidence type="ECO:0000256" key="3">
    <source>
        <dbReference type="ARBA" id="ARBA00023134"/>
    </source>
</evidence>